<sequence>MMNMKPSRASWRWTLGLILTLFLTPGVTAQSGDLLTALGELGIQAQETEFGDYELSDGRFRVQLSGIPTPVASPENIAFTRQLFSALNGTDLFEPRNIRLTLGQQDARAVVLLRNLRIEERDILQYLPSGLTFVFDGALFYDFNMIINELRLRIRGQYFSAEELFERLIRIANSPEEYLLSQDSEYVMRYLRGVRAEQEEILNQLSAIQTQIAGIITRQDEFAEQQVAQDAHLGRSDETAQNILDQLVMLRYGVMLLNNRGFFGSMNDVTRDDVMTVVGWKQENPSLTRKEIEQRIKEQELDLSGKEVWLTLILFFNEWE</sequence>
<gene>
    <name evidence="1" type="ORF">DC28_08495</name>
</gene>
<dbReference type="AlphaFoldDB" id="A0A098QWE5"/>
<protein>
    <submittedName>
        <fullName evidence="1">Uncharacterized protein</fullName>
    </submittedName>
</protein>
<comment type="caution">
    <text evidence="1">The sequence shown here is derived from an EMBL/GenBank/DDBJ whole genome shotgun (WGS) entry which is preliminary data.</text>
</comment>
<reference evidence="1 2" key="1">
    <citation type="submission" date="2014-05" db="EMBL/GenBank/DDBJ databases">
        <title>De novo Genome Sequence of Spirocheata sp.</title>
        <authorList>
            <person name="Shivani Y."/>
            <person name="Subhash Y."/>
            <person name="Tushar L."/>
            <person name="Sasikala C."/>
            <person name="Ramana C.V."/>
        </authorList>
    </citation>
    <scope>NUCLEOTIDE SEQUENCE [LARGE SCALE GENOMIC DNA]</scope>
    <source>
        <strain evidence="1 2">JC230</strain>
    </source>
</reference>
<evidence type="ECO:0000313" key="1">
    <source>
        <dbReference type="EMBL" id="KGE71856.1"/>
    </source>
</evidence>
<dbReference type="eggNOG" id="ENOG5030XUQ">
    <property type="taxonomic scope" value="Bacteria"/>
</dbReference>
<proteinExistence type="predicted"/>
<organism evidence="1 2">
    <name type="scientific">Spirochaeta lutea</name>
    <dbReference type="NCBI Taxonomy" id="1480694"/>
    <lineage>
        <taxon>Bacteria</taxon>
        <taxon>Pseudomonadati</taxon>
        <taxon>Spirochaetota</taxon>
        <taxon>Spirochaetia</taxon>
        <taxon>Spirochaetales</taxon>
        <taxon>Spirochaetaceae</taxon>
        <taxon>Spirochaeta</taxon>
    </lineage>
</organism>
<accession>A0A098QWE5</accession>
<evidence type="ECO:0000313" key="2">
    <source>
        <dbReference type="Proteomes" id="UP000029692"/>
    </source>
</evidence>
<dbReference type="STRING" id="1480694.DC28_08495"/>
<name>A0A098QWE5_9SPIO</name>
<dbReference type="EMBL" id="JNUP01000064">
    <property type="protein sequence ID" value="KGE71856.1"/>
    <property type="molecule type" value="Genomic_DNA"/>
</dbReference>
<dbReference type="Proteomes" id="UP000029692">
    <property type="component" value="Unassembled WGS sequence"/>
</dbReference>
<keyword evidence="2" id="KW-1185">Reference proteome</keyword>